<dbReference type="EMBL" id="CP109546">
    <property type="protein sequence ID" value="WTZ13196.1"/>
    <property type="molecule type" value="Genomic_DNA"/>
</dbReference>
<feature type="region of interest" description="Disordered" evidence="1">
    <location>
        <begin position="70"/>
        <end position="98"/>
    </location>
</feature>
<sequence>MNAPEGYEHLGQEFWDRVEADPDSDCFIFQSTATRPFYRGKTLLSFLTGGDGRQKHRACRRRMCANPDHIQDGHFNMGTPYARRPRTSRQFDRQYSQC</sequence>
<accession>A0AAU3IDG0</accession>
<reference evidence="2" key="1">
    <citation type="submission" date="2022-10" db="EMBL/GenBank/DDBJ databases">
        <title>The complete genomes of actinobacterial strains from the NBC collection.</title>
        <authorList>
            <person name="Joergensen T.S."/>
            <person name="Alvarez Arevalo M."/>
            <person name="Sterndorff E.B."/>
            <person name="Faurdal D."/>
            <person name="Vuksanovic O."/>
            <person name="Mourched A.-S."/>
            <person name="Charusanti P."/>
            <person name="Shaw S."/>
            <person name="Blin K."/>
            <person name="Weber T."/>
        </authorList>
    </citation>
    <scope>NUCLEOTIDE SEQUENCE</scope>
    <source>
        <strain evidence="2">NBC_01393</strain>
    </source>
</reference>
<gene>
    <name evidence="2" type="ORF">OG699_37690</name>
</gene>
<evidence type="ECO:0000256" key="1">
    <source>
        <dbReference type="SAM" id="MobiDB-lite"/>
    </source>
</evidence>
<protein>
    <submittedName>
        <fullName evidence="2">Uncharacterized protein</fullName>
    </submittedName>
</protein>
<name>A0AAU3IDG0_9ACTN</name>
<dbReference type="AlphaFoldDB" id="A0AAU3IDG0"/>
<organism evidence="2">
    <name type="scientific">Streptomyces sp. NBC_01393</name>
    <dbReference type="NCBI Taxonomy" id="2903851"/>
    <lineage>
        <taxon>Bacteria</taxon>
        <taxon>Bacillati</taxon>
        <taxon>Actinomycetota</taxon>
        <taxon>Actinomycetes</taxon>
        <taxon>Kitasatosporales</taxon>
        <taxon>Streptomycetaceae</taxon>
        <taxon>Streptomyces</taxon>
    </lineage>
</organism>
<evidence type="ECO:0000313" key="2">
    <source>
        <dbReference type="EMBL" id="WTZ13196.1"/>
    </source>
</evidence>
<proteinExistence type="predicted"/>